<protein>
    <submittedName>
        <fullName evidence="2">Uncharacterized protein</fullName>
    </submittedName>
</protein>
<feature type="region of interest" description="Disordered" evidence="1">
    <location>
        <begin position="184"/>
        <end position="216"/>
    </location>
</feature>
<feature type="region of interest" description="Disordered" evidence="1">
    <location>
        <begin position="1"/>
        <end position="55"/>
    </location>
</feature>
<dbReference type="STRING" id="413071.G9MHN4"/>
<evidence type="ECO:0000313" key="3">
    <source>
        <dbReference type="Proteomes" id="UP000007115"/>
    </source>
</evidence>
<evidence type="ECO:0000313" key="2">
    <source>
        <dbReference type="EMBL" id="EHK26222.1"/>
    </source>
</evidence>
<feature type="compositionally biased region" description="Polar residues" evidence="1">
    <location>
        <begin position="15"/>
        <end position="41"/>
    </location>
</feature>
<dbReference type="OrthoDB" id="10405111at2759"/>
<dbReference type="HOGENOM" id="CLU_458594_0_0_1"/>
<reference evidence="2 3" key="1">
    <citation type="journal article" date="2011" name="Genome Biol.">
        <title>Comparative genome sequence analysis underscores mycoparasitism as the ancestral life style of Trichoderma.</title>
        <authorList>
            <person name="Kubicek C.P."/>
            <person name="Herrera-Estrella A."/>
            <person name="Seidl-Seiboth V."/>
            <person name="Martinez D.A."/>
            <person name="Druzhinina I.S."/>
            <person name="Thon M."/>
            <person name="Zeilinger S."/>
            <person name="Casas-Flores S."/>
            <person name="Horwitz B.A."/>
            <person name="Mukherjee P.K."/>
            <person name="Mukherjee M."/>
            <person name="Kredics L."/>
            <person name="Alcaraz L.D."/>
            <person name="Aerts A."/>
            <person name="Antal Z."/>
            <person name="Atanasova L."/>
            <person name="Cervantes-Badillo M.G."/>
            <person name="Challacombe J."/>
            <person name="Chertkov O."/>
            <person name="McCluskey K."/>
            <person name="Coulpier F."/>
            <person name="Deshpande N."/>
            <person name="von Doehren H."/>
            <person name="Ebbole D.J."/>
            <person name="Esquivel-Naranjo E.U."/>
            <person name="Fekete E."/>
            <person name="Flipphi M."/>
            <person name="Glaser F."/>
            <person name="Gomez-Rodriguez E.Y."/>
            <person name="Gruber S."/>
            <person name="Han C."/>
            <person name="Henrissat B."/>
            <person name="Hermosa R."/>
            <person name="Hernandez-Onate M."/>
            <person name="Karaffa L."/>
            <person name="Kosti I."/>
            <person name="Le Crom S."/>
            <person name="Lindquist E."/>
            <person name="Lucas S."/>
            <person name="Luebeck M."/>
            <person name="Luebeck P.S."/>
            <person name="Margeot A."/>
            <person name="Metz B."/>
            <person name="Misra M."/>
            <person name="Nevalainen H."/>
            <person name="Omann M."/>
            <person name="Packer N."/>
            <person name="Perrone G."/>
            <person name="Uresti-Rivera E.E."/>
            <person name="Salamov A."/>
            <person name="Schmoll M."/>
            <person name="Seiboth B."/>
            <person name="Shapiro H."/>
            <person name="Sukno S."/>
            <person name="Tamayo-Ramos J.A."/>
            <person name="Tisch D."/>
            <person name="Wiest A."/>
            <person name="Wilkinson H.H."/>
            <person name="Zhang M."/>
            <person name="Coutinho P.M."/>
            <person name="Kenerley C.M."/>
            <person name="Monte E."/>
            <person name="Baker S.E."/>
            <person name="Grigoriev I.V."/>
        </authorList>
    </citation>
    <scope>NUCLEOTIDE SEQUENCE [LARGE SCALE GENOMIC DNA]</scope>
    <source>
        <strain evidence="3">Gv29-8 / FGSC 10586</strain>
    </source>
</reference>
<feature type="compositionally biased region" description="Polar residues" evidence="1">
    <location>
        <begin position="238"/>
        <end position="248"/>
    </location>
</feature>
<dbReference type="InParanoid" id="G9MHN4"/>
<dbReference type="RefSeq" id="XP_013960435.1">
    <property type="nucleotide sequence ID" value="XM_014104960.1"/>
</dbReference>
<feature type="region of interest" description="Disordered" evidence="1">
    <location>
        <begin position="445"/>
        <end position="513"/>
    </location>
</feature>
<accession>G9MHN4</accession>
<gene>
    <name evidence="2" type="ORF">TRIVIDRAFT_197641</name>
</gene>
<organism evidence="2 3">
    <name type="scientific">Hypocrea virens (strain Gv29-8 / FGSC 10586)</name>
    <name type="common">Gliocladium virens</name>
    <name type="synonym">Trichoderma virens</name>
    <dbReference type="NCBI Taxonomy" id="413071"/>
    <lineage>
        <taxon>Eukaryota</taxon>
        <taxon>Fungi</taxon>
        <taxon>Dikarya</taxon>
        <taxon>Ascomycota</taxon>
        <taxon>Pezizomycotina</taxon>
        <taxon>Sordariomycetes</taxon>
        <taxon>Hypocreomycetidae</taxon>
        <taxon>Hypocreales</taxon>
        <taxon>Hypocreaceae</taxon>
        <taxon>Trichoderma</taxon>
    </lineage>
</organism>
<feature type="region of interest" description="Disordered" evidence="1">
    <location>
        <begin position="238"/>
        <end position="262"/>
    </location>
</feature>
<dbReference type="AlphaFoldDB" id="G9MHN4"/>
<dbReference type="EMBL" id="ABDF02000002">
    <property type="protein sequence ID" value="EHK26222.1"/>
    <property type="molecule type" value="Genomic_DNA"/>
</dbReference>
<evidence type="ECO:0000256" key="1">
    <source>
        <dbReference type="SAM" id="MobiDB-lite"/>
    </source>
</evidence>
<name>G9MHN4_HYPVG</name>
<proteinExistence type="predicted"/>
<dbReference type="GeneID" id="25790004"/>
<keyword evidence="3" id="KW-1185">Reference proteome</keyword>
<sequence>MAQISTEDDVWPPSAQAQSSTTFRHTDNGASTLSLPPANRSGSDEQPTKPSILTSEIHREVMGLLILVAKQDASPMRSSMAKLPSHDRTELTDSSTILAMQSDMNNDISRATASHSDDQQTWHFDSLGWRQQKGLLQRIIRRLRGWNKVVRGDDEEDNRYLGNDKETEEMAEIYFSTIGKVLTEKEEHIDSSPDHEKSRNSAVERNEPETETIGQVMNPEHKIILRFVTRPNAIQQTTNISNSLNSQERSSKDMPSNLPGNTEEECISQLGENFAAFGIATTPETSSYPMARALLDFAQIAERSGSKAYCLKLKPELKQFLDNLNSIIGLIASLPHWQIFIIPDQNHYAKEAASLICLILVEEAMNCVTDVFLEFRRHIKDSHSMGHVLKEMHFFCSCLRRLSQLVAKHDKTFPRFQPRFREILSKYSNLSSIVFRRTVVEEADYSETEAEDSQIEDDSDEDSQLEDDSDEDSQLEDDSDEDSQLEDGSDEDSQLGDDPAEDSRIEDDSDEDSWIEGLNNDCVLRSEFAEKHLRTTIKCLKSQRQYRPLSIACYLSTDSNHLQLDLARLADTEFPGGFQEVTAGDYFEETELELS</sequence>
<feature type="compositionally biased region" description="Basic and acidic residues" evidence="1">
    <location>
        <begin position="184"/>
        <end position="208"/>
    </location>
</feature>
<dbReference type="VEuPathDB" id="FungiDB:TRIVIDRAFT_197641"/>
<dbReference type="Proteomes" id="UP000007115">
    <property type="component" value="Unassembled WGS sequence"/>
</dbReference>
<comment type="caution">
    <text evidence="2">The sequence shown here is derived from an EMBL/GenBank/DDBJ whole genome shotgun (WGS) entry which is preliminary data.</text>
</comment>
<feature type="compositionally biased region" description="Acidic residues" evidence="1">
    <location>
        <begin position="1"/>
        <end position="10"/>
    </location>
</feature>